<accession>A0A7G8PB33</accession>
<dbReference type="InterPro" id="IPR036291">
    <property type="entry name" value="NAD(P)-bd_dom_sf"/>
</dbReference>
<dbReference type="GO" id="GO:0016491">
    <property type="term" value="F:oxidoreductase activity"/>
    <property type="evidence" value="ECO:0007669"/>
    <property type="project" value="UniProtKB-KW"/>
</dbReference>
<dbReference type="AlphaFoldDB" id="A0A7G8PB33"/>
<dbReference type="PRINTS" id="PR00081">
    <property type="entry name" value="GDHRDH"/>
</dbReference>
<dbReference type="SUPFAM" id="SSF51735">
    <property type="entry name" value="NAD(P)-binding Rossmann-fold domains"/>
    <property type="match status" value="1"/>
</dbReference>
<evidence type="ECO:0000259" key="4">
    <source>
        <dbReference type="SMART" id="SM00822"/>
    </source>
</evidence>
<dbReference type="CDD" id="cd05233">
    <property type="entry name" value="SDR_c"/>
    <property type="match status" value="1"/>
</dbReference>
<dbReference type="PANTHER" id="PTHR44196">
    <property type="entry name" value="DEHYDROGENASE/REDUCTASE SDR FAMILY MEMBER 7B"/>
    <property type="match status" value="1"/>
</dbReference>
<dbReference type="InterPro" id="IPR002347">
    <property type="entry name" value="SDR_fam"/>
</dbReference>
<keyword evidence="2" id="KW-0560">Oxidoreductase</keyword>
<dbReference type="InterPro" id="IPR020904">
    <property type="entry name" value="Sc_DH/Rdtase_CS"/>
</dbReference>
<dbReference type="RefSeq" id="WP_187096251.1">
    <property type="nucleotide sequence ID" value="NZ_CP059894.1"/>
</dbReference>
<gene>
    <name evidence="5" type="ORF">HZU40_25675</name>
</gene>
<comment type="similarity">
    <text evidence="1 3">Belongs to the short-chain dehydrogenases/reductases (SDR) family.</text>
</comment>
<sequence length="275" mass="28341">MTLKTKDLTGRVVVVTGAGSGIGRELAVHAARRGATLSLCDRDEAGLEQTLDLVRSSGANAEGQVVDVSDAEQMAVFGKTTIEQFGAPDLLINNAGIAVIGGILDTTLADWGRLLGVNVMGVVHGITAFVPAMAERGGGHVVNVASAAGLLANPQLGGYSATKHAVVGLSEALRIELAPHRVGVTAVCPGIIDTAITRNSAYRGGDAAARKAKTAKTYARRGYTPARAAANILKAVDRNRAVAPIAPEAHVMYVLSRIAPPLARRLSALMAKVAE</sequence>
<dbReference type="PROSITE" id="PS00061">
    <property type="entry name" value="ADH_SHORT"/>
    <property type="match status" value="1"/>
</dbReference>
<dbReference type="KEGG" id="mflu:HZU40_25675"/>
<proteinExistence type="inferred from homology"/>
<evidence type="ECO:0000313" key="6">
    <source>
        <dbReference type="Proteomes" id="UP000515498"/>
    </source>
</evidence>
<dbReference type="GO" id="GO:0016020">
    <property type="term" value="C:membrane"/>
    <property type="evidence" value="ECO:0007669"/>
    <property type="project" value="TreeGrafter"/>
</dbReference>
<protein>
    <submittedName>
        <fullName evidence="5">SDR family NAD(P)-dependent oxidoreductase</fullName>
    </submittedName>
</protein>
<dbReference type="Pfam" id="PF00106">
    <property type="entry name" value="adh_short"/>
    <property type="match status" value="1"/>
</dbReference>
<evidence type="ECO:0000256" key="1">
    <source>
        <dbReference type="ARBA" id="ARBA00006484"/>
    </source>
</evidence>
<dbReference type="PANTHER" id="PTHR44196:SF1">
    <property type="entry name" value="DEHYDROGENASE_REDUCTASE SDR FAMILY MEMBER 7B"/>
    <property type="match status" value="1"/>
</dbReference>
<organism evidence="5 6">
    <name type="scientific">Mycolicibacterium fluoranthenivorans</name>
    <dbReference type="NCBI Taxonomy" id="258505"/>
    <lineage>
        <taxon>Bacteria</taxon>
        <taxon>Bacillati</taxon>
        <taxon>Actinomycetota</taxon>
        <taxon>Actinomycetes</taxon>
        <taxon>Mycobacteriales</taxon>
        <taxon>Mycobacteriaceae</taxon>
        <taxon>Mycolicibacterium</taxon>
    </lineage>
</organism>
<dbReference type="EMBL" id="CP059894">
    <property type="protein sequence ID" value="QNJ91549.1"/>
    <property type="molecule type" value="Genomic_DNA"/>
</dbReference>
<evidence type="ECO:0000256" key="2">
    <source>
        <dbReference type="ARBA" id="ARBA00023002"/>
    </source>
</evidence>
<dbReference type="Proteomes" id="UP000515498">
    <property type="component" value="Chromosome"/>
</dbReference>
<reference evidence="5 6" key="1">
    <citation type="submission" date="2020-07" db="EMBL/GenBank/DDBJ databases">
        <title>Draft genome sequence of four isobutane-metabolizing strains capable of cometabolically degrading diverse ether contaminants.</title>
        <authorList>
            <person name="Chen W."/>
            <person name="Faulkner N."/>
            <person name="Smith C."/>
            <person name="Hyman M."/>
        </authorList>
    </citation>
    <scope>NUCLEOTIDE SEQUENCE [LARGE SCALE GENOMIC DNA]</scope>
    <source>
        <strain evidence="5 6">2A</strain>
    </source>
</reference>
<dbReference type="FunFam" id="3.40.50.720:FF:000084">
    <property type="entry name" value="Short-chain dehydrogenase reductase"/>
    <property type="match status" value="1"/>
</dbReference>
<dbReference type="PRINTS" id="PR00080">
    <property type="entry name" value="SDRFAMILY"/>
</dbReference>
<evidence type="ECO:0000313" key="5">
    <source>
        <dbReference type="EMBL" id="QNJ91549.1"/>
    </source>
</evidence>
<dbReference type="Gene3D" id="3.40.50.720">
    <property type="entry name" value="NAD(P)-binding Rossmann-like Domain"/>
    <property type="match status" value="1"/>
</dbReference>
<evidence type="ECO:0000256" key="3">
    <source>
        <dbReference type="RuleBase" id="RU000363"/>
    </source>
</evidence>
<name>A0A7G8PB33_9MYCO</name>
<feature type="domain" description="Ketoreductase" evidence="4">
    <location>
        <begin position="11"/>
        <end position="194"/>
    </location>
</feature>
<dbReference type="SMART" id="SM00822">
    <property type="entry name" value="PKS_KR"/>
    <property type="match status" value="1"/>
</dbReference>
<dbReference type="InterPro" id="IPR057326">
    <property type="entry name" value="KR_dom"/>
</dbReference>